<evidence type="ECO:0000313" key="3">
    <source>
        <dbReference type="Proteomes" id="UP000681967"/>
    </source>
</evidence>
<name>A0A8S2QSF8_9BILA</name>
<feature type="transmembrane region" description="Helical" evidence="1">
    <location>
        <begin position="24"/>
        <end position="44"/>
    </location>
</feature>
<dbReference type="AlphaFoldDB" id="A0A8S2QSF8"/>
<keyword evidence="1" id="KW-0812">Transmembrane</keyword>
<keyword evidence="1" id="KW-0472">Membrane</keyword>
<dbReference type="EMBL" id="CAJOBH010008554">
    <property type="protein sequence ID" value="CAF4116462.1"/>
    <property type="molecule type" value="Genomic_DNA"/>
</dbReference>
<reference evidence="2" key="1">
    <citation type="submission" date="2021-02" db="EMBL/GenBank/DDBJ databases">
        <authorList>
            <person name="Nowell W R."/>
        </authorList>
    </citation>
    <scope>NUCLEOTIDE SEQUENCE</scope>
</reference>
<feature type="non-terminal residue" evidence="2">
    <location>
        <position position="1"/>
    </location>
</feature>
<sequence length="58" mass="6439">VYNAYGVSGLASPVLRSTNNGHCLRSILLFSSFIIMTGLIYCAYVQQPYPEIIINDLK</sequence>
<comment type="caution">
    <text evidence="2">The sequence shown here is derived from an EMBL/GenBank/DDBJ whole genome shotgun (WGS) entry which is preliminary data.</text>
</comment>
<keyword evidence="1" id="KW-1133">Transmembrane helix</keyword>
<protein>
    <submittedName>
        <fullName evidence="2">Uncharacterized protein</fullName>
    </submittedName>
</protein>
<dbReference type="Proteomes" id="UP000681967">
    <property type="component" value="Unassembled WGS sequence"/>
</dbReference>
<organism evidence="2 3">
    <name type="scientific">Rotaria magnacalcarata</name>
    <dbReference type="NCBI Taxonomy" id="392030"/>
    <lineage>
        <taxon>Eukaryota</taxon>
        <taxon>Metazoa</taxon>
        <taxon>Spiralia</taxon>
        <taxon>Gnathifera</taxon>
        <taxon>Rotifera</taxon>
        <taxon>Eurotatoria</taxon>
        <taxon>Bdelloidea</taxon>
        <taxon>Philodinida</taxon>
        <taxon>Philodinidae</taxon>
        <taxon>Rotaria</taxon>
    </lineage>
</organism>
<proteinExistence type="predicted"/>
<evidence type="ECO:0000313" key="2">
    <source>
        <dbReference type="EMBL" id="CAF4116462.1"/>
    </source>
</evidence>
<accession>A0A8S2QSF8</accession>
<evidence type="ECO:0000256" key="1">
    <source>
        <dbReference type="SAM" id="Phobius"/>
    </source>
</evidence>
<gene>
    <name evidence="2" type="ORF">BYL167_LOCUS19854</name>
</gene>